<dbReference type="Pfam" id="PF02852">
    <property type="entry name" value="Pyr_redox_dim"/>
    <property type="match status" value="1"/>
</dbReference>
<sequence>MDIRHQHPNLGEWIELIDDAMTDPSSEPILNLVDDGSEVEYDAIFIGGGAGGRFGAAYMKAMGGRPLIIDAWPFLGGSCPHQACVPHHLFSEAAEELDRMRWFSDELFFPKFDADRARILDLINLFRAGRGSAHAFMNWQTKEQLDVEYVLNAHATIVDATTVTAAGRTFKARNLVLGMGARPVWPDIPGLDLAGVHDFVTLVEELDYEPKTCVIIGGSKVAMEYGAFFHATGCTTTIVSRSPLMRTKSLHHIDEDLRQYVVGGMRKRGMTILEGTHPVQVNGEDGHVTSVTVRLETGEEVDLPTDFVFLGTGERPLVQQAQEALGIQVNDVGRVVVNHRMQSSVPGVYAIGDMIDGPMEMFKARKSGVTAARNIMGEDLEFDFTEYPDSLHTTYEVSWVGLTEAEAREVYDDVIIIQMPPTVKDLDTENLPLPCAEGTMLYAFSKPELSGFQKLVVDGDSRKVLGAHHVGYGAKDAFQYLDYLIHRPEGLTIDTLGWMNELFLNPEHFVQLSRLRAGNANLRNL</sequence>
<proteinExistence type="predicted"/>
<evidence type="ECO:0000256" key="1">
    <source>
        <dbReference type="ARBA" id="ARBA00001974"/>
    </source>
</evidence>
<reference evidence="7" key="1">
    <citation type="journal article" date="2019" name="Int. J. Syst. Evol. Microbiol.">
        <title>The Global Catalogue of Microorganisms (GCM) 10K type strain sequencing project: providing services to taxonomists for standard genome sequencing and annotation.</title>
        <authorList>
            <consortium name="The Broad Institute Genomics Platform"/>
            <consortium name="The Broad Institute Genome Sequencing Center for Infectious Disease"/>
            <person name="Wu L."/>
            <person name="Ma J."/>
        </authorList>
    </citation>
    <scope>NUCLEOTIDE SEQUENCE [LARGE SCALE GENOMIC DNA]</scope>
    <source>
        <strain evidence="7">CGMCC 4.7317</strain>
    </source>
</reference>
<dbReference type="Pfam" id="PF07992">
    <property type="entry name" value="Pyr_redox_2"/>
    <property type="match status" value="1"/>
</dbReference>
<dbReference type="PRINTS" id="PR00411">
    <property type="entry name" value="PNDRDTASEI"/>
</dbReference>
<dbReference type="InterPro" id="IPR016156">
    <property type="entry name" value="FAD/NAD-linked_Rdtase_dimer_sf"/>
</dbReference>
<evidence type="ECO:0000259" key="5">
    <source>
        <dbReference type="Pfam" id="PF07992"/>
    </source>
</evidence>
<dbReference type="PRINTS" id="PR00368">
    <property type="entry name" value="FADPNR"/>
</dbReference>
<evidence type="ECO:0000313" key="7">
    <source>
        <dbReference type="Proteomes" id="UP001596138"/>
    </source>
</evidence>
<keyword evidence="2" id="KW-0285">Flavoprotein</keyword>
<evidence type="ECO:0000259" key="4">
    <source>
        <dbReference type="Pfam" id="PF02852"/>
    </source>
</evidence>
<organism evidence="6 7">
    <name type="scientific">Longivirga aurantiaca</name>
    <dbReference type="NCBI Taxonomy" id="1837743"/>
    <lineage>
        <taxon>Bacteria</taxon>
        <taxon>Bacillati</taxon>
        <taxon>Actinomycetota</taxon>
        <taxon>Actinomycetes</taxon>
        <taxon>Sporichthyales</taxon>
        <taxon>Sporichthyaceae</taxon>
        <taxon>Longivirga</taxon>
    </lineage>
</organism>
<feature type="domain" description="FAD/NAD(P)-binding" evidence="5">
    <location>
        <begin position="41"/>
        <end position="368"/>
    </location>
</feature>
<dbReference type="PANTHER" id="PTHR43014">
    <property type="entry name" value="MERCURIC REDUCTASE"/>
    <property type="match status" value="1"/>
</dbReference>
<dbReference type="InterPro" id="IPR004099">
    <property type="entry name" value="Pyr_nucl-diS_OxRdtase_dimer"/>
</dbReference>
<dbReference type="InterPro" id="IPR036188">
    <property type="entry name" value="FAD/NAD-bd_sf"/>
</dbReference>
<accession>A0ABW1T5G7</accession>
<dbReference type="EMBL" id="JBHSTI010000044">
    <property type="protein sequence ID" value="MFC6239554.1"/>
    <property type="molecule type" value="Genomic_DNA"/>
</dbReference>
<keyword evidence="3" id="KW-0274">FAD</keyword>
<comment type="cofactor">
    <cofactor evidence="1">
        <name>FAD</name>
        <dbReference type="ChEBI" id="CHEBI:57692"/>
    </cofactor>
</comment>
<keyword evidence="7" id="KW-1185">Reference proteome</keyword>
<gene>
    <name evidence="6" type="ORF">ACFQGU_16905</name>
</gene>
<dbReference type="Proteomes" id="UP001596138">
    <property type="component" value="Unassembled WGS sequence"/>
</dbReference>
<dbReference type="SUPFAM" id="SSF51905">
    <property type="entry name" value="FAD/NAD(P)-binding domain"/>
    <property type="match status" value="1"/>
</dbReference>
<comment type="caution">
    <text evidence="6">The sequence shown here is derived from an EMBL/GenBank/DDBJ whole genome shotgun (WGS) entry which is preliminary data.</text>
</comment>
<dbReference type="RefSeq" id="WP_386768872.1">
    <property type="nucleotide sequence ID" value="NZ_JBHSTI010000044.1"/>
</dbReference>
<feature type="domain" description="Pyridine nucleotide-disulphide oxidoreductase dimerisation" evidence="4">
    <location>
        <begin position="388"/>
        <end position="486"/>
    </location>
</feature>
<protein>
    <submittedName>
        <fullName evidence="6">FAD-dependent oxidoreductase</fullName>
    </submittedName>
</protein>
<dbReference type="Gene3D" id="3.30.390.30">
    <property type="match status" value="1"/>
</dbReference>
<evidence type="ECO:0000256" key="2">
    <source>
        <dbReference type="ARBA" id="ARBA00022630"/>
    </source>
</evidence>
<evidence type="ECO:0000256" key="3">
    <source>
        <dbReference type="ARBA" id="ARBA00022827"/>
    </source>
</evidence>
<dbReference type="InterPro" id="IPR023753">
    <property type="entry name" value="FAD/NAD-binding_dom"/>
</dbReference>
<dbReference type="PANTHER" id="PTHR43014:SF5">
    <property type="entry name" value="GLUTATHIONE REDUCTASE (NADPH)"/>
    <property type="match status" value="1"/>
</dbReference>
<name>A0ABW1T5G7_9ACTN</name>
<evidence type="ECO:0000313" key="6">
    <source>
        <dbReference type="EMBL" id="MFC6239554.1"/>
    </source>
</evidence>
<dbReference type="SUPFAM" id="SSF55424">
    <property type="entry name" value="FAD/NAD-linked reductases, dimerisation (C-terminal) domain"/>
    <property type="match status" value="1"/>
</dbReference>
<dbReference type="Gene3D" id="3.50.50.60">
    <property type="entry name" value="FAD/NAD(P)-binding domain"/>
    <property type="match status" value="2"/>
</dbReference>